<dbReference type="EMBL" id="JBHSFG010000059">
    <property type="protein sequence ID" value="MFC4469212.1"/>
    <property type="molecule type" value="Genomic_DNA"/>
</dbReference>
<sequence>MPGKHAKPWSTKSLTPTKRVPHFCLRNTRAGRHLNRVIKRKLKKIQYRPHLITGCLPTTGLNLDGLIDEPDFMISA</sequence>
<organism evidence="1 2">
    <name type="scientific">Streptomyces xiangluensis</name>
    <dbReference type="NCBI Taxonomy" id="2665720"/>
    <lineage>
        <taxon>Bacteria</taxon>
        <taxon>Bacillati</taxon>
        <taxon>Actinomycetota</taxon>
        <taxon>Actinomycetes</taxon>
        <taxon>Kitasatosporales</taxon>
        <taxon>Streptomycetaceae</taxon>
        <taxon>Streptomyces</taxon>
    </lineage>
</organism>
<evidence type="ECO:0000313" key="2">
    <source>
        <dbReference type="Proteomes" id="UP001596012"/>
    </source>
</evidence>
<accession>A0ABV8YVB9</accession>
<evidence type="ECO:0000313" key="1">
    <source>
        <dbReference type="EMBL" id="MFC4469212.1"/>
    </source>
</evidence>
<gene>
    <name evidence="1" type="ORF">ACFPH6_32645</name>
</gene>
<name>A0ABV8YVB9_9ACTN</name>
<keyword evidence="2" id="KW-1185">Reference proteome</keyword>
<dbReference type="RefSeq" id="WP_386347811.1">
    <property type="nucleotide sequence ID" value="NZ_JBHSFG010000059.1"/>
</dbReference>
<reference evidence="2" key="1">
    <citation type="journal article" date="2019" name="Int. J. Syst. Evol. Microbiol.">
        <title>The Global Catalogue of Microorganisms (GCM) 10K type strain sequencing project: providing services to taxonomists for standard genome sequencing and annotation.</title>
        <authorList>
            <consortium name="The Broad Institute Genomics Platform"/>
            <consortium name="The Broad Institute Genome Sequencing Center for Infectious Disease"/>
            <person name="Wu L."/>
            <person name="Ma J."/>
        </authorList>
    </citation>
    <scope>NUCLEOTIDE SEQUENCE [LARGE SCALE GENOMIC DNA]</scope>
    <source>
        <strain evidence="2">DT43</strain>
    </source>
</reference>
<protein>
    <submittedName>
        <fullName evidence="1">Uncharacterized protein</fullName>
    </submittedName>
</protein>
<dbReference type="Proteomes" id="UP001596012">
    <property type="component" value="Unassembled WGS sequence"/>
</dbReference>
<proteinExistence type="predicted"/>
<comment type="caution">
    <text evidence="1">The sequence shown here is derived from an EMBL/GenBank/DDBJ whole genome shotgun (WGS) entry which is preliminary data.</text>
</comment>